<evidence type="ECO:0000256" key="3">
    <source>
        <dbReference type="SAM" id="MobiDB-lite"/>
    </source>
</evidence>
<dbReference type="GO" id="GO:0140662">
    <property type="term" value="F:ATP-dependent protein folding chaperone"/>
    <property type="evidence" value="ECO:0007669"/>
    <property type="project" value="InterPro"/>
</dbReference>
<organism evidence="4 5">
    <name type="scientific">Duganella guangzhouensis</name>
    <dbReference type="NCBI Taxonomy" id="2666084"/>
    <lineage>
        <taxon>Bacteria</taxon>
        <taxon>Pseudomonadati</taxon>
        <taxon>Pseudomonadota</taxon>
        <taxon>Betaproteobacteria</taxon>
        <taxon>Burkholderiales</taxon>
        <taxon>Oxalobacteraceae</taxon>
        <taxon>Telluria group</taxon>
        <taxon>Duganella</taxon>
    </lineage>
</organism>
<feature type="compositionally biased region" description="Low complexity" evidence="3">
    <location>
        <begin position="289"/>
        <end position="308"/>
    </location>
</feature>
<accession>A0A6I2KXE4</accession>
<keyword evidence="2" id="KW-0067">ATP-binding</keyword>
<dbReference type="SUPFAM" id="SSF53067">
    <property type="entry name" value="Actin-like ATPase domain"/>
    <property type="match status" value="2"/>
</dbReference>
<feature type="region of interest" description="Disordered" evidence="3">
    <location>
        <begin position="287"/>
        <end position="308"/>
    </location>
</feature>
<dbReference type="InterPro" id="IPR043129">
    <property type="entry name" value="ATPase_NBD"/>
</dbReference>
<dbReference type="Gene3D" id="3.30.420.40">
    <property type="match status" value="2"/>
</dbReference>
<sequence>MSKYVVSIDLGTTNTVMAYAEAGSAQIQLFEIEQLTAPGEVGAAALLPSLRYHPAEGELADGDLQLPWRSDERIVVGQLARKLGAQVPGRLVASAKSWLSHPQVDRTAPILPWGAEADVAKVSPVAASASYLAHLRSAWNTRFPAQPLEQQQIVLTIPASFDEGARALTLEAARMAGLPSLRLLEEPQAAFYDWLFRQRASLSSELADTRLVLVCDVGGGTTDFSLMQVTAGDGAAQPAISRIGVGNHLILGGDNMDLALAHVVEARLAASGSAGAGNAIDATNAPVRSTQASGGDATGAATSAERAAATPPVRLSASRLAQLAERCRAAKELLLAADAPERTTVTLLGAGSRLIGGSRSAELTRDEVAALVVDGFFPLNQQQEPAKRGRGAIVEFGLPYAADAAITRHLADFLRQHAAAMRDALGLPADSDAVPIPDTLLLNGGVFHADALAQRIEAVLTNWRQQPLRVLHNDNPDVAVARGGVAYALGQAGQAPVIGGGSARSYFLLLDDAGPADKPRRAICILPRGAAENREILLADRSFALRLGRPVRFHLASSTADTPQTGDVVQLQPDEYIQLPPIATVLRDSSAADARKEIPVQLAATLSEVGTLEVHCVAKEDQQRWLLEFQLRGEAGGDNEAPDDAAMPAGLTAAIDKIDRIFGSRAQQVELKEVKQLRGQLEHLLGSRESWATPLLRRLFDALLERAKGRRRSSEHERAWLNLSGYCLRPGFGHPLDGWRIEQLWAMYETGIQHHKDAQVCAEWWTLWRRVSGGLSVDAQLRVLDDFAFNVQADAAERGRRPVTLVNGSEEDMLRLGASLERIPGNYKAEIGAWMLDQLQRATKAAGKAAANKTRSGAADLAKAEATQGRFLWGLSRVGARQPFHGSAHDVVDIATVEAWLDEVLKLDWKKVEPAGFAAAHLARMTGDRSRDINDTLRAEVLRRLQGVGAPANWSAMVREVVQLDQADEKRMLGDALPPGLKLIA</sequence>
<dbReference type="CDD" id="cd10170">
    <property type="entry name" value="ASKHA_NBD_HSP70"/>
    <property type="match status" value="1"/>
</dbReference>
<dbReference type="InterPro" id="IPR013126">
    <property type="entry name" value="Hsp_70_fam"/>
</dbReference>
<proteinExistence type="predicted"/>
<dbReference type="RefSeq" id="WP_154373263.1">
    <property type="nucleotide sequence ID" value="NZ_WKJK01000002.1"/>
</dbReference>
<evidence type="ECO:0000313" key="5">
    <source>
        <dbReference type="Proteomes" id="UP000433309"/>
    </source>
</evidence>
<evidence type="ECO:0000256" key="2">
    <source>
        <dbReference type="ARBA" id="ARBA00022840"/>
    </source>
</evidence>
<dbReference type="PANTHER" id="PTHR42749">
    <property type="entry name" value="CELL SHAPE-DETERMINING PROTEIN MREB"/>
    <property type="match status" value="1"/>
</dbReference>
<keyword evidence="5" id="KW-1185">Reference proteome</keyword>
<name>A0A6I2KXE4_9BURK</name>
<dbReference type="GO" id="GO:0005524">
    <property type="term" value="F:ATP binding"/>
    <property type="evidence" value="ECO:0007669"/>
    <property type="project" value="UniProtKB-KW"/>
</dbReference>
<dbReference type="Gene3D" id="3.90.640.10">
    <property type="entry name" value="Actin, Chain A, domain 4"/>
    <property type="match status" value="1"/>
</dbReference>
<protein>
    <submittedName>
        <fullName evidence="4">Hsp70 family protein</fullName>
    </submittedName>
</protein>
<dbReference type="PANTHER" id="PTHR42749:SF1">
    <property type="entry name" value="CELL SHAPE-DETERMINING PROTEIN MREB"/>
    <property type="match status" value="1"/>
</dbReference>
<dbReference type="Pfam" id="PF12531">
    <property type="entry name" value="DUF3731"/>
    <property type="match status" value="1"/>
</dbReference>
<dbReference type="AlphaFoldDB" id="A0A6I2KXE4"/>
<dbReference type="Proteomes" id="UP000433309">
    <property type="component" value="Unassembled WGS sequence"/>
</dbReference>
<keyword evidence="1" id="KW-0547">Nucleotide-binding</keyword>
<evidence type="ECO:0000313" key="4">
    <source>
        <dbReference type="EMBL" id="MRW89084.1"/>
    </source>
</evidence>
<dbReference type="InterPro" id="IPR021030">
    <property type="entry name" value="DUF3731"/>
</dbReference>
<dbReference type="EMBL" id="WKJK01000002">
    <property type="protein sequence ID" value="MRW89084.1"/>
    <property type="molecule type" value="Genomic_DNA"/>
</dbReference>
<reference evidence="4 5" key="1">
    <citation type="submission" date="2019-11" db="EMBL/GenBank/DDBJ databases">
        <title>Novel species isolated from a subtropical stream in China.</title>
        <authorList>
            <person name="Lu H."/>
        </authorList>
    </citation>
    <scope>NUCLEOTIDE SEQUENCE [LARGE SCALE GENOMIC DNA]</scope>
    <source>
        <strain evidence="4 5">FT80W</strain>
    </source>
</reference>
<gene>
    <name evidence="4" type="ORF">GJ699_03710</name>
</gene>
<comment type="caution">
    <text evidence="4">The sequence shown here is derived from an EMBL/GenBank/DDBJ whole genome shotgun (WGS) entry which is preliminary data.</text>
</comment>
<dbReference type="PRINTS" id="PR00301">
    <property type="entry name" value="HEATSHOCK70"/>
</dbReference>
<dbReference type="Pfam" id="PF00012">
    <property type="entry name" value="HSP70"/>
    <property type="match status" value="1"/>
</dbReference>
<evidence type="ECO:0000256" key="1">
    <source>
        <dbReference type="ARBA" id="ARBA00022741"/>
    </source>
</evidence>